<feature type="compositionally biased region" description="Basic and acidic residues" evidence="2">
    <location>
        <begin position="474"/>
        <end position="485"/>
    </location>
</feature>
<evidence type="ECO:0000256" key="1">
    <source>
        <dbReference type="SAM" id="Coils"/>
    </source>
</evidence>
<evidence type="ECO:0000313" key="3">
    <source>
        <dbReference type="EMBL" id="JAT41945.1"/>
    </source>
</evidence>
<dbReference type="PANTHER" id="PTHR31071:SF7">
    <property type="entry name" value="OS04G0382800 PROTEIN"/>
    <property type="match status" value="1"/>
</dbReference>
<proteinExistence type="predicted"/>
<feature type="region of interest" description="Disordered" evidence="2">
    <location>
        <begin position="469"/>
        <end position="496"/>
    </location>
</feature>
<dbReference type="AlphaFoldDB" id="A0A1D1XHP8"/>
<reference evidence="3" key="1">
    <citation type="submission" date="2015-07" db="EMBL/GenBank/DDBJ databases">
        <title>Transcriptome Assembly of Anthurium amnicola.</title>
        <authorList>
            <person name="Suzuki J."/>
        </authorList>
    </citation>
    <scope>NUCLEOTIDE SEQUENCE</scope>
</reference>
<gene>
    <name evidence="3" type="primary">At5g41620_6</name>
    <name evidence="3" type="ORF">g.39733</name>
</gene>
<name>A0A1D1XHP8_9ARAE</name>
<protein>
    <submittedName>
        <fullName evidence="3">Uncharacterized protein At5g41620</fullName>
    </submittedName>
</protein>
<accession>A0A1D1XHP8</accession>
<evidence type="ECO:0000256" key="2">
    <source>
        <dbReference type="SAM" id="MobiDB-lite"/>
    </source>
</evidence>
<dbReference type="InterPro" id="IPR043424">
    <property type="entry name" value="BLT-like"/>
</dbReference>
<keyword evidence="1" id="KW-0175">Coiled coil</keyword>
<organism evidence="3">
    <name type="scientific">Anthurium amnicola</name>
    <dbReference type="NCBI Taxonomy" id="1678845"/>
    <lineage>
        <taxon>Eukaryota</taxon>
        <taxon>Viridiplantae</taxon>
        <taxon>Streptophyta</taxon>
        <taxon>Embryophyta</taxon>
        <taxon>Tracheophyta</taxon>
        <taxon>Spermatophyta</taxon>
        <taxon>Magnoliopsida</taxon>
        <taxon>Liliopsida</taxon>
        <taxon>Araceae</taxon>
        <taxon>Pothoideae</taxon>
        <taxon>Potheae</taxon>
        <taxon>Anthurium</taxon>
    </lineage>
</organism>
<dbReference type="EMBL" id="GDJX01025991">
    <property type="protein sequence ID" value="JAT41945.1"/>
    <property type="molecule type" value="Transcribed_RNA"/>
</dbReference>
<dbReference type="PANTHER" id="PTHR31071">
    <property type="entry name" value="GB|AAF24581.1"/>
    <property type="match status" value="1"/>
</dbReference>
<feature type="region of interest" description="Disordered" evidence="2">
    <location>
        <begin position="121"/>
        <end position="176"/>
    </location>
</feature>
<feature type="compositionally biased region" description="Basic residues" evidence="2">
    <location>
        <begin position="159"/>
        <end position="171"/>
    </location>
</feature>
<sequence length="671" mass="75236">MPRVNRGLEGVAGGGGCKIRKRGCSSTSSSSMVMHKYRLKRAILVGRRGGTSTPVPAWRSPSSTAGMSNCSYFPLSNTSGKRKQAPVSARKLATALWELNGIPGPQMTGNLKEERRLRRGMRWGDRTPKSGQSGSLPPHLSDPSYSPVSETTDRSGSGGHRRRMRVISQKPRLHERSHRALDSVTDGNLMEIEAHSRGFTPTSSTIGVRSHLKDLSNGLTACKELLKILNRIWGLEEQHSSSASLVSALHAELERACVQVDRLVGEQRSEQTQIKHLKKRFAEEKSAWKRKERERIKSAAEFILEELKLEKKLRRRSEKLNQKLGVELTETKTAVANFMKELESERRSREIIEQVCDELVRGVGEDKAQVEEMKRESAKALEELEKEREMLQLADSWREERVQMKLSEAKYHFEEKNAAVDQLRNELEAFLATKRLKENKPGIENHGNEQVREEEQLVHPGRSYVVTGVFSDGTNKDGEVVHGDEDKEQDDEVNSADSDLHSIELNMDGNSKSCRWSYATGDAQDKKLANVEEKLKGMSSCSDKMSSGSFSIGRDVPEGTEWGFDKRKFQHVGEVVDQGRLSESTSLLTKQTRKFDPDAERYKSVKGLRDSLLFGSRFASAGGLASPTRQWMPLQPSVEHGRRVCEGFNVVEMAGVIREGRLKAKTLGAKR</sequence>
<feature type="coiled-coil region" evidence="1">
    <location>
        <begin position="363"/>
        <end position="440"/>
    </location>
</feature>